<dbReference type="InterPro" id="IPR020846">
    <property type="entry name" value="MFS_dom"/>
</dbReference>
<organism evidence="9">
    <name type="scientific">Auxenochlorella protothecoides</name>
    <name type="common">Green microalga</name>
    <name type="synonym">Chlorella protothecoides</name>
    <dbReference type="NCBI Taxonomy" id="3075"/>
    <lineage>
        <taxon>Eukaryota</taxon>
        <taxon>Viridiplantae</taxon>
        <taxon>Chlorophyta</taxon>
        <taxon>core chlorophytes</taxon>
        <taxon>Trebouxiophyceae</taxon>
        <taxon>Chlorellales</taxon>
        <taxon>Chlorellaceae</taxon>
        <taxon>Auxenochlorella</taxon>
    </lineage>
</organism>
<dbReference type="EMBL" id="GDKF01002807">
    <property type="protein sequence ID" value="JAT75815.1"/>
    <property type="molecule type" value="Transcribed_RNA"/>
</dbReference>
<evidence type="ECO:0000256" key="4">
    <source>
        <dbReference type="ARBA" id="ARBA00022989"/>
    </source>
</evidence>
<feature type="non-terminal residue" evidence="9">
    <location>
        <position position="1"/>
    </location>
</feature>
<keyword evidence="3 7" id="KW-0812">Transmembrane</keyword>
<reference evidence="9" key="1">
    <citation type="submission" date="2015-08" db="EMBL/GenBank/DDBJ databases">
        <authorList>
            <person name="Babu N.S."/>
            <person name="Beckwith C.J."/>
            <person name="Beseler K.G."/>
            <person name="Brison A."/>
            <person name="Carone J.V."/>
            <person name="Caskin T.P."/>
            <person name="Diamond M."/>
            <person name="Durham M.E."/>
            <person name="Foxe J.M."/>
            <person name="Go M."/>
            <person name="Henderson B.A."/>
            <person name="Jones I.B."/>
            <person name="McGettigan J.A."/>
            <person name="Micheletti S.J."/>
            <person name="Nasrallah M.E."/>
            <person name="Ortiz D."/>
            <person name="Piller C.R."/>
            <person name="Privatt S.R."/>
            <person name="Schneider S.L."/>
            <person name="Sharp S."/>
            <person name="Smith T.C."/>
            <person name="Stanton J.D."/>
            <person name="Ullery H.E."/>
            <person name="Wilson R.J."/>
            <person name="Serrano M.G."/>
            <person name="Buck G."/>
            <person name="Lee V."/>
            <person name="Wang Y."/>
            <person name="Carvalho R."/>
            <person name="Voegtly L."/>
            <person name="Shi R."/>
            <person name="Duckworth R."/>
            <person name="Johnson A."/>
            <person name="Loviza R."/>
            <person name="Walstead R."/>
            <person name="Shah Z."/>
            <person name="Kiflezghi M."/>
            <person name="Wade K."/>
            <person name="Ball S.L."/>
            <person name="Bradley K.W."/>
            <person name="Asai D.J."/>
            <person name="Bowman C.A."/>
            <person name="Russell D.A."/>
            <person name="Pope W.H."/>
            <person name="Jacobs-Sera D."/>
            <person name="Hendrix R.W."/>
            <person name="Hatfull G.F."/>
        </authorList>
    </citation>
    <scope>NUCLEOTIDE SEQUENCE</scope>
</reference>
<feature type="transmembrane region" description="Helical" evidence="7">
    <location>
        <begin position="186"/>
        <end position="211"/>
    </location>
</feature>
<evidence type="ECO:0000256" key="6">
    <source>
        <dbReference type="SAM" id="MobiDB-lite"/>
    </source>
</evidence>
<feature type="region of interest" description="Disordered" evidence="6">
    <location>
        <begin position="286"/>
        <end position="334"/>
    </location>
</feature>
<feature type="transmembrane region" description="Helical" evidence="7">
    <location>
        <begin position="441"/>
        <end position="461"/>
    </location>
</feature>
<dbReference type="GO" id="GO:0016020">
    <property type="term" value="C:membrane"/>
    <property type="evidence" value="ECO:0007669"/>
    <property type="project" value="UniProtKB-SubCell"/>
</dbReference>
<comment type="subcellular location">
    <subcellularLocation>
        <location evidence="1">Membrane</location>
        <topology evidence="1">Multi-pass membrane protein</topology>
    </subcellularLocation>
</comment>
<accession>A0A1D2AA47</accession>
<feature type="transmembrane region" description="Helical" evidence="7">
    <location>
        <begin position="530"/>
        <end position="551"/>
    </location>
</feature>
<keyword evidence="4 7" id="KW-1133">Transmembrane helix</keyword>
<proteinExistence type="predicted"/>
<dbReference type="SUPFAM" id="SSF103473">
    <property type="entry name" value="MFS general substrate transporter"/>
    <property type="match status" value="1"/>
</dbReference>
<dbReference type="Pfam" id="PF07690">
    <property type="entry name" value="MFS_1"/>
    <property type="match status" value="1"/>
</dbReference>
<feature type="transmembrane region" description="Helical" evidence="7">
    <location>
        <begin position="153"/>
        <end position="174"/>
    </location>
</feature>
<evidence type="ECO:0000313" key="9">
    <source>
        <dbReference type="EMBL" id="JAT75815.1"/>
    </source>
</evidence>
<evidence type="ECO:0000259" key="8">
    <source>
        <dbReference type="PROSITE" id="PS50850"/>
    </source>
</evidence>
<feature type="transmembrane region" description="Helical" evidence="7">
    <location>
        <begin position="351"/>
        <end position="372"/>
    </location>
</feature>
<feature type="transmembrane region" description="Helical" evidence="7">
    <location>
        <begin position="97"/>
        <end position="115"/>
    </location>
</feature>
<dbReference type="Gene3D" id="1.20.1250.20">
    <property type="entry name" value="MFS general substrate transporter like domains"/>
    <property type="match status" value="2"/>
</dbReference>
<dbReference type="GO" id="GO:0022857">
    <property type="term" value="F:transmembrane transporter activity"/>
    <property type="evidence" value="ECO:0007669"/>
    <property type="project" value="InterPro"/>
</dbReference>
<feature type="transmembrane region" description="Helical" evidence="7">
    <location>
        <begin position="467"/>
        <end position="487"/>
    </location>
</feature>
<evidence type="ECO:0000256" key="7">
    <source>
        <dbReference type="SAM" id="Phobius"/>
    </source>
</evidence>
<dbReference type="AlphaFoldDB" id="A0A1D2AA47"/>
<feature type="domain" description="Major facilitator superfamily (MFS) profile" evidence="8">
    <location>
        <begin position="63"/>
        <end position="556"/>
    </location>
</feature>
<dbReference type="PANTHER" id="PTHR43791">
    <property type="entry name" value="PERMEASE-RELATED"/>
    <property type="match status" value="1"/>
</dbReference>
<evidence type="ECO:0000256" key="3">
    <source>
        <dbReference type="ARBA" id="ARBA00022692"/>
    </source>
</evidence>
<dbReference type="InterPro" id="IPR036259">
    <property type="entry name" value="MFS_trans_sf"/>
</dbReference>
<feature type="transmembrane region" description="Helical" evidence="7">
    <location>
        <begin position="127"/>
        <end position="146"/>
    </location>
</feature>
<evidence type="ECO:0000256" key="2">
    <source>
        <dbReference type="ARBA" id="ARBA00022448"/>
    </source>
</evidence>
<protein>
    <recommendedName>
        <fullName evidence="8">Major facilitator superfamily (MFS) profile domain-containing protein</fullName>
    </recommendedName>
</protein>
<sequence length="584" mass="61131">RSLPLILCLANPYTRRSICRPSYSACGSRMTEHDMAEREWTSPEQTGPPPLPPDLERRVFWRVIPLLFAIAYTSQLDRTNLAFAALQLDADLGFSRTVHGLGSGLFFIGYLAQLPANVACLTFGVRRWLSCILLVWAVVAGLGAAIRTRAHFLVLRFLLGLAEAGTFPAIYFQLARFYDADGLGLAYTWVATATAVAGLTGAPLAAGLLALDGRGGLRGWQWLFLLEAVPACLLSVAVALALPSPADAGWLSAGERSTLRTRVRWAQAGQGALELVPREAAVAGAGAHDGEAPASEDRADDLPLLASDGGPRRGSAPVKTQGNEVGGVGDENGSRAGTAAALRAALRDVRLWWLGGILLLVDAAMNAVNFWLPQIIRASLRAGIVNGDEGGEAGAEATSRQQRLDVKASLLAGLPFAVAGVGMVLNAQHAKRRHERRLHTAVPLVAAAGALGLLPLTALLLGTAGTVAALTAGAAGIWAVHGPFYSWPSAFLDAQTASLGFALVKSLGALGGFCGPLVVGVLADAEGGDFAGGAFFLAAVALLGAGMTLAFRGSQSEAEPLLRLPSWLRWRQSNTVEHISSVPF</sequence>
<dbReference type="PANTHER" id="PTHR43791:SF36">
    <property type="entry name" value="TRANSPORTER, PUTATIVE (AFU_ORTHOLOGUE AFUA_6G08340)-RELATED"/>
    <property type="match status" value="1"/>
</dbReference>
<feature type="transmembrane region" description="Helical" evidence="7">
    <location>
        <begin position="223"/>
        <end position="242"/>
    </location>
</feature>
<keyword evidence="2" id="KW-0813">Transport</keyword>
<evidence type="ECO:0000256" key="1">
    <source>
        <dbReference type="ARBA" id="ARBA00004141"/>
    </source>
</evidence>
<keyword evidence="5 7" id="KW-0472">Membrane</keyword>
<dbReference type="PROSITE" id="PS50850">
    <property type="entry name" value="MFS"/>
    <property type="match status" value="1"/>
</dbReference>
<feature type="transmembrane region" description="Helical" evidence="7">
    <location>
        <begin position="499"/>
        <end position="518"/>
    </location>
</feature>
<dbReference type="InterPro" id="IPR011701">
    <property type="entry name" value="MFS"/>
</dbReference>
<name>A0A1D2AA47_AUXPR</name>
<feature type="compositionally biased region" description="Basic and acidic residues" evidence="6">
    <location>
        <begin position="288"/>
        <end position="301"/>
    </location>
</feature>
<gene>
    <name evidence="9" type="ORF">g.52404</name>
</gene>
<evidence type="ECO:0000256" key="5">
    <source>
        <dbReference type="ARBA" id="ARBA00023136"/>
    </source>
</evidence>